<dbReference type="InterPro" id="IPR036514">
    <property type="entry name" value="SGNH_hydro_sf"/>
</dbReference>
<dbReference type="EMBL" id="JACBZY010000001">
    <property type="protein sequence ID" value="NYG97403.1"/>
    <property type="molecule type" value="Genomic_DNA"/>
</dbReference>
<dbReference type="SUPFAM" id="SSF52266">
    <property type="entry name" value="SGNH hydrolase"/>
    <property type="match status" value="1"/>
</dbReference>
<dbReference type="RefSeq" id="WP_179564017.1">
    <property type="nucleotide sequence ID" value="NZ_JACBZY010000001.1"/>
</dbReference>
<evidence type="ECO:0000313" key="3">
    <source>
        <dbReference type="Proteomes" id="UP000553888"/>
    </source>
</evidence>
<dbReference type="Gene3D" id="3.40.50.1110">
    <property type="entry name" value="SGNH hydrolase"/>
    <property type="match status" value="1"/>
</dbReference>
<comment type="caution">
    <text evidence="2">The sequence shown here is derived from an EMBL/GenBank/DDBJ whole genome shotgun (WGS) entry which is preliminary data.</text>
</comment>
<accession>A0A852Y5A0</accession>
<protein>
    <recommendedName>
        <fullName evidence="1">SGNH hydrolase-type esterase domain-containing protein</fullName>
    </recommendedName>
</protein>
<gene>
    <name evidence="2" type="ORF">BJ979_000029</name>
</gene>
<organism evidence="2 3">
    <name type="scientific">Schumannella luteola</name>
    <dbReference type="NCBI Taxonomy" id="472059"/>
    <lineage>
        <taxon>Bacteria</taxon>
        <taxon>Bacillati</taxon>
        <taxon>Actinomycetota</taxon>
        <taxon>Actinomycetes</taxon>
        <taxon>Micrococcales</taxon>
        <taxon>Microbacteriaceae</taxon>
        <taxon>Schumannella</taxon>
    </lineage>
</organism>
<evidence type="ECO:0000259" key="1">
    <source>
        <dbReference type="Pfam" id="PF13472"/>
    </source>
</evidence>
<keyword evidence="3" id="KW-1185">Reference proteome</keyword>
<feature type="domain" description="SGNH hydrolase-type esterase" evidence="1">
    <location>
        <begin position="176"/>
        <end position="370"/>
    </location>
</feature>
<proteinExistence type="predicted"/>
<reference evidence="2 3" key="1">
    <citation type="submission" date="2020-07" db="EMBL/GenBank/DDBJ databases">
        <title>Sequencing the genomes of 1000 actinobacteria strains.</title>
        <authorList>
            <person name="Klenk H.-P."/>
        </authorList>
    </citation>
    <scope>NUCLEOTIDE SEQUENCE [LARGE SCALE GENOMIC DNA]</scope>
    <source>
        <strain evidence="2 3">DSM 23141</strain>
    </source>
</reference>
<evidence type="ECO:0000313" key="2">
    <source>
        <dbReference type="EMBL" id="NYG97403.1"/>
    </source>
</evidence>
<dbReference type="Pfam" id="PF13472">
    <property type="entry name" value="Lipase_GDSL_2"/>
    <property type="match status" value="1"/>
</dbReference>
<name>A0A852Y5A0_9MICO</name>
<dbReference type="Gene3D" id="2.60.120.260">
    <property type="entry name" value="Galactose-binding domain-like"/>
    <property type="match status" value="1"/>
</dbReference>
<dbReference type="InterPro" id="IPR013830">
    <property type="entry name" value="SGNH_hydro"/>
</dbReference>
<dbReference type="AlphaFoldDB" id="A0A852Y5A0"/>
<dbReference type="Proteomes" id="UP000553888">
    <property type="component" value="Unassembled WGS sequence"/>
</dbReference>
<sequence length="390" mass="41275">MTEQPHPARPLSDLARDLIHGVAEFEPTARGVRLHRLPASARRFADPQLLAMEAQPSGARLATVTSASWIELVVHPSFVAYRGADRPRGRVDVVIDGARATSAELAGGDALEVEIATGSATPVPGESHTLRFELPEGEHVVELWLPFNEGIELVDVRADAPLAPAPASGPLWVHHGSSISHGSNAAEPTGVWPVVAARRAGVELRSLGFGGSALVDPFMARVIRDAPADAISMKLGINTVNLDGMRLRTFVPAVHGFLDTIREGQPDTPLLLVSPIFCGIHEDTPGPCLIDPATLGGGQVRFLASGDPAEVARGALTLRVIRDALREIVEQRADDANLAYLDGLELYSEADAERLPLPDALHPGPEAHALIGERFAERAFGPGGALAAAF</sequence>